<protein>
    <recommendedName>
        <fullName evidence="4">Nucleotide exchange factor GrpE</fullName>
    </recommendedName>
</protein>
<dbReference type="RefSeq" id="WP_347286745.1">
    <property type="nucleotide sequence ID" value="NZ_JAUZQE010000010.1"/>
</dbReference>
<proteinExistence type="predicted"/>
<evidence type="ECO:0000256" key="1">
    <source>
        <dbReference type="SAM" id="MobiDB-lite"/>
    </source>
</evidence>
<evidence type="ECO:0000313" key="3">
    <source>
        <dbReference type="Proteomes" id="UP001232156"/>
    </source>
</evidence>
<sequence length="89" mass="10269">MNTPREFQAQHAEHRAREALAQARSTLERALRELDRYTNRFEEAESLRDKADVMNWTLNELACNITPNLRLDLIASAQAELVRADTMAE</sequence>
<feature type="region of interest" description="Disordered" evidence="1">
    <location>
        <begin position="1"/>
        <end position="20"/>
    </location>
</feature>
<evidence type="ECO:0000313" key="2">
    <source>
        <dbReference type="EMBL" id="MDR4125555.1"/>
    </source>
</evidence>
<reference evidence="2 3" key="1">
    <citation type="submission" date="2023-08" db="EMBL/GenBank/DDBJ databases">
        <title>Alcaligenaceae gen. nov., a novel taxon isolated from the sludge of Yixing Pesticide Factory.</title>
        <authorList>
            <person name="Ruan L."/>
        </authorList>
    </citation>
    <scope>NUCLEOTIDE SEQUENCE [LARGE SCALE GENOMIC DNA]</scope>
    <source>
        <strain evidence="2 3">LG-2</strain>
    </source>
</reference>
<dbReference type="Proteomes" id="UP001232156">
    <property type="component" value="Unassembled WGS sequence"/>
</dbReference>
<name>A0ABU1D530_9BURK</name>
<organism evidence="2 3">
    <name type="scientific">Yanghanlia caeni</name>
    <dbReference type="NCBI Taxonomy" id="3064283"/>
    <lineage>
        <taxon>Bacteria</taxon>
        <taxon>Pseudomonadati</taxon>
        <taxon>Pseudomonadota</taxon>
        <taxon>Betaproteobacteria</taxon>
        <taxon>Burkholderiales</taxon>
        <taxon>Alcaligenaceae</taxon>
        <taxon>Yanghanlia</taxon>
    </lineage>
</organism>
<dbReference type="EMBL" id="JAUZQE010000010">
    <property type="protein sequence ID" value="MDR4125555.1"/>
    <property type="molecule type" value="Genomic_DNA"/>
</dbReference>
<keyword evidence="3" id="KW-1185">Reference proteome</keyword>
<gene>
    <name evidence="2" type="ORF">Q8947_06110</name>
</gene>
<comment type="caution">
    <text evidence="2">The sequence shown here is derived from an EMBL/GenBank/DDBJ whole genome shotgun (WGS) entry which is preliminary data.</text>
</comment>
<accession>A0ABU1D530</accession>
<evidence type="ECO:0008006" key="4">
    <source>
        <dbReference type="Google" id="ProtNLM"/>
    </source>
</evidence>